<dbReference type="RefSeq" id="WP_216939414.1">
    <property type="nucleotide sequence ID" value="NZ_CP077062.1"/>
</dbReference>
<dbReference type="EMBL" id="CP077062">
    <property type="protein sequence ID" value="QWZ07904.1"/>
    <property type="molecule type" value="Genomic_DNA"/>
</dbReference>
<evidence type="ECO:0000313" key="2">
    <source>
        <dbReference type="EMBL" id="QWZ07904.1"/>
    </source>
</evidence>
<proteinExistence type="predicted"/>
<keyword evidence="3" id="KW-1185">Reference proteome</keyword>
<dbReference type="Proteomes" id="UP000683575">
    <property type="component" value="Chromosome"/>
</dbReference>
<evidence type="ECO:0000256" key="1">
    <source>
        <dbReference type="SAM" id="SignalP"/>
    </source>
</evidence>
<dbReference type="KEGG" id="nps:KRR39_21450"/>
<accession>A0A975SXS4</accession>
<reference evidence="2" key="1">
    <citation type="submission" date="2021-06" db="EMBL/GenBank/DDBJ databases">
        <title>Complete genome sequence of Nocardioides sp. G188.</title>
        <authorList>
            <person name="Im W.-T."/>
        </authorList>
    </citation>
    <scope>NUCLEOTIDE SEQUENCE</scope>
    <source>
        <strain evidence="2">G188</strain>
    </source>
</reference>
<keyword evidence="1" id="KW-0732">Signal</keyword>
<dbReference type="PROSITE" id="PS51257">
    <property type="entry name" value="PROKAR_LIPOPROTEIN"/>
    <property type="match status" value="1"/>
</dbReference>
<feature type="signal peptide" evidence="1">
    <location>
        <begin position="1"/>
        <end position="30"/>
    </location>
</feature>
<name>A0A975SXS4_9ACTN</name>
<protein>
    <submittedName>
        <fullName evidence="2">Uncharacterized protein</fullName>
    </submittedName>
</protein>
<evidence type="ECO:0000313" key="3">
    <source>
        <dbReference type="Proteomes" id="UP000683575"/>
    </source>
</evidence>
<sequence length="302" mass="31924">MRSRIWLALASLVGLLGLVAVVGNSGTASATGGCPAPRVFAESQAWWSPVPGTTGGKDFGHVHVGACIPDRDVLSASTTVPLTLILHDNPGKLQDVSVVFKTNASETTVAKVVPSQRTCPVGQTCTITATAPIDISKFDRSGLQEVRFRVYVDEPDGKRMHSSLNFQAYVQNGKAKSDVTRQPYLRSKGWYTGFGYCEADVLGVPLPDGPLKGTVRFTVQQVDHGPDDVDPTHHRVALDANAHAGIPGTTLSDGPGPLPATTLSVDTTTLTNGTHRLVQKVECAKGNQVVSGAGVFLFDVQN</sequence>
<feature type="chain" id="PRO_5036733975" evidence="1">
    <location>
        <begin position="31"/>
        <end position="302"/>
    </location>
</feature>
<dbReference type="AlphaFoldDB" id="A0A975SXS4"/>
<gene>
    <name evidence="2" type="ORF">KRR39_21450</name>
</gene>
<organism evidence="2 3">
    <name type="scientific">Nocardioides panacis</name>
    <dbReference type="NCBI Taxonomy" id="2849501"/>
    <lineage>
        <taxon>Bacteria</taxon>
        <taxon>Bacillati</taxon>
        <taxon>Actinomycetota</taxon>
        <taxon>Actinomycetes</taxon>
        <taxon>Propionibacteriales</taxon>
        <taxon>Nocardioidaceae</taxon>
        <taxon>Nocardioides</taxon>
    </lineage>
</organism>